<keyword evidence="3" id="KW-1185">Reference proteome</keyword>
<accession>A0A840WTJ4</accession>
<evidence type="ECO:0000259" key="1">
    <source>
        <dbReference type="PROSITE" id="PS51704"/>
    </source>
</evidence>
<dbReference type="Pfam" id="PF03009">
    <property type="entry name" value="GDPD"/>
    <property type="match status" value="1"/>
</dbReference>
<organism evidence="2 3">
    <name type="scientific">Rubricella aquisinus</name>
    <dbReference type="NCBI Taxonomy" id="2028108"/>
    <lineage>
        <taxon>Bacteria</taxon>
        <taxon>Pseudomonadati</taxon>
        <taxon>Pseudomonadota</taxon>
        <taxon>Alphaproteobacteria</taxon>
        <taxon>Rhodobacterales</taxon>
        <taxon>Paracoccaceae</taxon>
        <taxon>Rubricella</taxon>
    </lineage>
</organism>
<name>A0A840WTJ4_9RHOB</name>
<dbReference type="RefSeq" id="WP_184012961.1">
    <property type="nucleotide sequence ID" value="NZ_JACIJS010000011.1"/>
</dbReference>
<dbReference type="Proteomes" id="UP000553766">
    <property type="component" value="Unassembled WGS sequence"/>
</dbReference>
<evidence type="ECO:0000313" key="3">
    <source>
        <dbReference type="Proteomes" id="UP000553766"/>
    </source>
</evidence>
<dbReference type="Gene3D" id="3.20.20.190">
    <property type="entry name" value="Phosphatidylinositol (PI) phosphodiesterase"/>
    <property type="match status" value="1"/>
</dbReference>
<evidence type="ECO:0000313" key="2">
    <source>
        <dbReference type="EMBL" id="MBB5517002.1"/>
    </source>
</evidence>
<dbReference type="InterPro" id="IPR017946">
    <property type="entry name" value="PLC-like_Pdiesterase_TIM-brl"/>
</dbReference>
<feature type="domain" description="GP-PDE" evidence="1">
    <location>
        <begin position="10"/>
        <end position="252"/>
    </location>
</feature>
<dbReference type="GO" id="GO:0008081">
    <property type="term" value="F:phosphoric diester hydrolase activity"/>
    <property type="evidence" value="ECO:0007669"/>
    <property type="project" value="InterPro"/>
</dbReference>
<sequence length="252" mass="26826">MTPLHPTFLTLPLAHRGLHDRAKGRVENSRAAVRAAVEAGYGIEVDIQPSADGVPMVFHDYDLARLTGAQGFIKSKTAAELGEITLTDGGETIPTLAEILEIVAGQVPLLLEVKDQDGTLGPAIGALEEAIGRVIAGYDGPLALMSFNPNSVRVLGGIAPDVPRGLVTDPFRKDYWPMVPPQRRARLALIPDALPLGVSFISHNRAFLDAAPVAALKARGLSILCWTVRSAQEDAAARRIADNVTFEGYLPG</sequence>
<dbReference type="SUPFAM" id="SSF51695">
    <property type="entry name" value="PLC-like phosphodiesterases"/>
    <property type="match status" value="1"/>
</dbReference>
<protein>
    <submittedName>
        <fullName evidence="2">Glycerophosphoryl diester phosphodiesterase</fullName>
    </submittedName>
</protein>
<dbReference type="PANTHER" id="PTHR46211:SF1">
    <property type="entry name" value="GLYCEROPHOSPHODIESTER PHOSPHODIESTERASE, CYTOPLASMIC"/>
    <property type="match status" value="1"/>
</dbReference>
<dbReference type="EMBL" id="JACIJS010000011">
    <property type="protein sequence ID" value="MBB5517002.1"/>
    <property type="molecule type" value="Genomic_DNA"/>
</dbReference>
<dbReference type="GO" id="GO:0006629">
    <property type="term" value="P:lipid metabolic process"/>
    <property type="evidence" value="ECO:0007669"/>
    <property type="project" value="InterPro"/>
</dbReference>
<dbReference type="AlphaFoldDB" id="A0A840WTJ4"/>
<comment type="caution">
    <text evidence="2">The sequence shown here is derived from an EMBL/GenBank/DDBJ whole genome shotgun (WGS) entry which is preliminary data.</text>
</comment>
<dbReference type="InterPro" id="IPR030395">
    <property type="entry name" value="GP_PDE_dom"/>
</dbReference>
<proteinExistence type="predicted"/>
<gene>
    <name evidence="2" type="ORF">FHS89_003046</name>
</gene>
<dbReference type="PROSITE" id="PS51704">
    <property type="entry name" value="GP_PDE"/>
    <property type="match status" value="1"/>
</dbReference>
<reference evidence="2 3" key="1">
    <citation type="submission" date="2020-08" db="EMBL/GenBank/DDBJ databases">
        <title>Genomic Encyclopedia of Type Strains, Phase IV (KMG-IV): sequencing the most valuable type-strain genomes for metagenomic binning, comparative biology and taxonomic classification.</title>
        <authorList>
            <person name="Goeker M."/>
        </authorList>
    </citation>
    <scope>NUCLEOTIDE SEQUENCE [LARGE SCALE GENOMIC DNA]</scope>
    <source>
        <strain evidence="2 3">DSM 103377</strain>
    </source>
</reference>
<dbReference type="PANTHER" id="PTHR46211">
    <property type="entry name" value="GLYCEROPHOSPHORYL DIESTER PHOSPHODIESTERASE"/>
    <property type="match status" value="1"/>
</dbReference>